<dbReference type="PANTHER" id="PTHR44858:SF1">
    <property type="entry name" value="UDP-N-ACETYLGLUCOSAMINE--PEPTIDE N-ACETYLGLUCOSAMINYLTRANSFERASE SPINDLY-RELATED"/>
    <property type="match status" value="1"/>
</dbReference>
<dbReference type="SUPFAM" id="SSF53756">
    <property type="entry name" value="UDP-Glycosyltransferase/glycogen phosphorylase"/>
    <property type="match status" value="1"/>
</dbReference>
<dbReference type="PANTHER" id="PTHR44858">
    <property type="entry name" value="TETRATRICOPEPTIDE REPEAT PROTEIN 6"/>
    <property type="match status" value="1"/>
</dbReference>
<name>Q4JN02_9BACT</name>
<dbReference type="AlphaFoldDB" id="Q4JN02"/>
<dbReference type="Pfam" id="PF13181">
    <property type="entry name" value="TPR_8"/>
    <property type="match status" value="1"/>
</dbReference>
<sequence length="473" mass="54819">MTEDSKDIIEQDLNKAINFLGQNKFLEAESICKEIIKEKDNSDAYHILSSIKLYKQEFNQSIELVNKSIEINGDNPGYYVTLGCAFSASKDYKNSIKAFKTAISLNDRVAQVHFYLGESYRKLKKYNDAIASFYRTIELSSDHVAAHMLLGLVYQEKKQFDLSIQSFKKCIEIMPDYPEAHLNLGLCYLLVGDYENGWREYEWRKKLTKTPHDNLKKEWTGQSLDDKTLLILHEGNENLLHFIRFAKDLHKDNCKIILQCSNEAMKLMANQKWINEVVSEDSIPDHDYHVHIGSLTRVLQCNPNNLSQEFPYLELKNNEVKSSKKDKLNIGVVFETSRDSNAHDDESIDEEIISDIFSDTHNVICLDEKITIKNLPTLYNENFNYTDLYELSEFVSSLDLVITVDHLLAHLAGALNVNTLLMLPCVPNWRWEITHRNTTPWYKSVTIFRQETPGDWKSVINKIKEKIEENNNV</sequence>
<dbReference type="SUPFAM" id="SSF48452">
    <property type="entry name" value="TPR-like"/>
    <property type="match status" value="1"/>
</dbReference>
<evidence type="ECO:0000256" key="1">
    <source>
        <dbReference type="ARBA" id="ARBA00022737"/>
    </source>
</evidence>
<dbReference type="PROSITE" id="PS50005">
    <property type="entry name" value="TPR"/>
    <property type="match status" value="3"/>
</dbReference>
<dbReference type="Pfam" id="PF13432">
    <property type="entry name" value="TPR_16"/>
    <property type="match status" value="1"/>
</dbReference>
<keyword evidence="2 3" id="KW-0802">TPR repeat</keyword>
<dbReference type="InterPro" id="IPR011990">
    <property type="entry name" value="TPR-like_helical_dom_sf"/>
</dbReference>
<reference evidence="4" key="1">
    <citation type="journal article" date="2005" name="PLoS Biol.">
        <title>New insights into metabolic properties of marine bacteria encoding proteorhodopsins.</title>
        <authorList>
            <person name="Sabehi G."/>
            <person name="Loy A."/>
            <person name="Jung K.H."/>
            <person name="Partha R."/>
            <person name="Spudich J.L."/>
            <person name="Isaacson T."/>
            <person name="Hirschberg J."/>
            <person name="Wagner M."/>
            <person name="Beja O."/>
        </authorList>
    </citation>
    <scope>NUCLEOTIDE SEQUENCE</scope>
</reference>
<dbReference type="InterPro" id="IPR050498">
    <property type="entry name" value="Ycf3"/>
</dbReference>
<protein>
    <submittedName>
        <fullName evidence="4">Uncharacterized protein</fullName>
    </submittedName>
</protein>
<evidence type="ECO:0000313" key="4">
    <source>
        <dbReference type="EMBL" id="AAY89995.1"/>
    </source>
</evidence>
<evidence type="ECO:0000256" key="2">
    <source>
        <dbReference type="ARBA" id="ARBA00022803"/>
    </source>
</evidence>
<organism evidence="4">
    <name type="scientific">uncultured bacterium BAC13K9BAC</name>
    <dbReference type="NCBI Taxonomy" id="332979"/>
    <lineage>
        <taxon>Bacteria</taxon>
        <taxon>environmental samples</taxon>
    </lineage>
</organism>
<dbReference type="InterPro" id="IPR019734">
    <property type="entry name" value="TPR_rpt"/>
</dbReference>
<accession>Q4JN02</accession>
<evidence type="ECO:0000256" key="3">
    <source>
        <dbReference type="PROSITE-ProRule" id="PRU00339"/>
    </source>
</evidence>
<dbReference type="Gene3D" id="1.25.40.10">
    <property type="entry name" value="Tetratricopeptide repeat domain"/>
    <property type="match status" value="1"/>
</dbReference>
<proteinExistence type="predicted"/>
<feature type="repeat" description="TPR" evidence="3">
    <location>
        <begin position="144"/>
        <end position="177"/>
    </location>
</feature>
<feature type="repeat" description="TPR" evidence="3">
    <location>
        <begin position="110"/>
        <end position="143"/>
    </location>
</feature>
<dbReference type="SMART" id="SM00028">
    <property type="entry name" value="TPR"/>
    <property type="match status" value="5"/>
</dbReference>
<dbReference type="EMBL" id="DQ068067">
    <property type="protein sequence ID" value="AAY89995.1"/>
    <property type="molecule type" value="Genomic_DNA"/>
</dbReference>
<keyword evidence="1" id="KW-0677">Repeat</keyword>
<dbReference type="Gene3D" id="3.40.50.2000">
    <property type="entry name" value="Glycogen Phosphorylase B"/>
    <property type="match status" value="1"/>
</dbReference>
<feature type="repeat" description="TPR" evidence="3">
    <location>
        <begin position="76"/>
        <end position="109"/>
    </location>
</feature>